<sequence>MLACKREVEFLEKYFDSAREKLPETMASVRLVGREISDLAADLSDLSQEVTKGVKSSMSIVHKAEAQLHQPTPSALPGTAQRMSHKKVIREPLLASTVRDLRELIADIRSGFGAASGIVGLLVWASKLVQSAVRIAHSEKNVDDEEMAVS</sequence>
<dbReference type="EMBL" id="GBRH01215870">
    <property type="protein sequence ID" value="JAD82025.1"/>
    <property type="molecule type" value="Transcribed_RNA"/>
</dbReference>
<name>A0A0A9D8M9_ARUDO</name>
<evidence type="ECO:0000313" key="1">
    <source>
        <dbReference type="EMBL" id="JAD82025.1"/>
    </source>
</evidence>
<protein>
    <submittedName>
        <fullName evidence="1">Uncharacterized protein</fullName>
    </submittedName>
</protein>
<dbReference type="PANTHER" id="PTHR33825:SF5">
    <property type="entry name" value="TRANSMEMBRANE PROTEIN"/>
    <property type="match status" value="1"/>
</dbReference>
<proteinExistence type="predicted"/>
<dbReference type="AlphaFoldDB" id="A0A0A9D8M9"/>
<organism evidence="1">
    <name type="scientific">Arundo donax</name>
    <name type="common">Giant reed</name>
    <name type="synonym">Donax arundinaceus</name>
    <dbReference type="NCBI Taxonomy" id="35708"/>
    <lineage>
        <taxon>Eukaryota</taxon>
        <taxon>Viridiplantae</taxon>
        <taxon>Streptophyta</taxon>
        <taxon>Embryophyta</taxon>
        <taxon>Tracheophyta</taxon>
        <taxon>Spermatophyta</taxon>
        <taxon>Magnoliopsida</taxon>
        <taxon>Liliopsida</taxon>
        <taxon>Poales</taxon>
        <taxon>Poaceae</taxon>
        <taxon>PACMAD clade</taxon>
        <taxon>Arundinoideae</taxon>
        <taxon>Arundineae</taxon>
        <taxon>Arundo</taxon>
    </lineage>
</organism>
<dbReference type="PANTHER" id="PTHR33825">
    <property type="entry name" value="CHITINASE-LIKE PROTEIN"/>
    <property type="match status" value="1"/>
</dbReference>
<accession>A0A0A9D8M9</accession>
<reference evidence="1" key="2">
    <citation type="journal article" date="2015" name="Data Brief">
        <title>Shoot transcriptome of the giant reed, Arundo donax.</title>
        <authorList>
            <person name="Barrero R.A."/>
            <person name="Guerrero F.D."/>
            <person name="Moolhuijzen P."/>
            <person name="Goolsby J.A."/>
            <person name="Tidwell J."/>
            <person name="Bellgard S.E."/>
            <person name="Bellgard M.I."/>
        </authorList>
    </citation>
    <scope>NUCLEOTIDE SEQUENCE</scope>
    <source>
        <tissue evidence="1">Shoot tissue taken approximately 20 cm above the soil surface</tissue>
    </source>
</reference>
<reference evidence="1" key="1">
    <citation type="submission" date="2014-09" db="EMBL/GenBank/DDBJ databases">
        <authorList>
            <person name="Magalhaes I.L.F."/>
            <person name="Oliveira U."/>
            <person name="Santos F.R."/>
            <person name="Vidigal T.H.D.A."/>
            <person name="Brescovit A.D."/>
            <person name="Santos A.J."/>
        </authorList>
    </citation>
    <scope>NUCLEOTIDE SEQUENCE</scope>
    <source>
        <tissue evidence="1">Shoot tissue taken approximately 20 cm above the soil surface</tissue>
    </source>
</reference>